<dbReference type="Pfam" id="PF08125">
    <property type="entry name" value="Mannitol_dh_C"/>
    <property type="match status" value="1"/>
</dbReference>
<keyword evidence="5 7" id="KW-0520">NAD</keyword>
<dbReference type="GO" id="GO:0005829">
    <property type="term" value="C:cytosol"/>
    <property type="evidence" value="ECO:0007669"/>
    <property type="project" value="TreeGrafter"/>
</dbReference>
<dbReference type="Gene3D" id="3.40.50.720">
    <property type="entry name" value="NAD(P)-binding Rossmann-like Domain"/>
    <property type="match status" value="1"/>
</dbReference>
<evidence type="ECO:0000256" key="2">
    <source>
        <dbReference type="ARBA" id="ARBA00012939"/>
    </source>
</evidence>
<dbReference type="Pfam" id="PF01232">
    <property type="entry name" value="Mannitol_dh"/>
    <property type="match status" value="1"/>
</dbReference>
<dbReference type="InterPro" id="IPR013131">
    <property type="entry name" value="Mannitol_DH_N"/>
</dbReference>
<dbReference type="RefSeq" id="WP_116754814.1">
    <property type="nucleotide sequence ID" value="NZ_JBHUEX010000001.1"/>
</dbReference>
<dbReference type="SUPFAM" id="SSF51735">
    <property type="entry name" value="NAD(P)-binding Rossmann-fold domains"/>
    <property type="match status" value="1"/>
</dbReference>
<evidence type="ECO:0000256" key="6">
    <source>
        <dbReference type="ARBA" id="ARBA00048615"/>
    </source>
</evidence>
<dbReference type="NCBIfam" id="NF002652">
    <property type="entry name" value="PRK02318.2-5"/>
    <property type="match status" value="1"/>
</dbReference>
<comment type="catalytic activity">
    <reaction evidence="6 7">
        <text>D-mannitol 1-phosphate + NAD(+) = beta-D-fructose 6-phosphate + NADH + H(+)</text>
        <dbReference type="Rhea" id="RHEA:19661"/>
        <dbReference type="ChEBI" id="CHEBI:15378"/>
        <dbReference type="ChEBI" id="CHEBI:57540"/>
        <dbReference type="ChEBI" id="CHEBI:57634"/>
        <dbReference type="ChEBI" id="CHEBI:57945"/>
        <dbReference type="ChEBI" id="CHEBI:61381"/>
        <dbReference type="EC" id="1.1.1.17"/>
    </reaction>
</comment>
<dbReference type="InterPro" id="IPR036291">
    <property type="entry name" value="NAD(P)-bd_dom_sf"/>
</dbReference>
<dbReference type="InterPro" id="IPR013118">
    <property type="entry name" value="Mannitol_DH_C"/>
</dbReference>
<dbReference type="AlphaFoldDB" id="A0A2V1HR34"/>
<evidence type="ECO:0000313" key="10">
    <source>
        <dbReference type="EMBL" id="PVZ95076.1"/>
    </source>
</evidence>
<dbReference type="EC" id="1.1.1.17" evidence="2 7"/>
<evidence type="ECO:0000256" key="7">
    <source>
        <dbReference type="HAMAP-Rule" id="MF_00196"/>
    </source>
</evidence>
<evidence type="ECO:0000256" key="4">
    <source>
        <dbReference type="ARBA" id="ARBA00023002"/>
    </source>
</evidence>
<proteinExistence type="inferred from homology"/>
<sequence length="387" mass="41545">MATLTAVHFGAGNIGRGFVGLILHNSGYEVVFADVNAELIDALAAADSYVVHEVGEKGRDWTVDRFRALNSRTAEADVVAELATADVATTAVGPSILKFIAPVIAAGLRARDADLPPLRVMACENAIGATDTLRGEISAILGDDERDAVLAKGVFANTAVDRIVPGQAHDAGLDVTVEDFFEWVIEQGPFGDDIPDIPEATFVDDLTPYIERKLFTVNTGHATLAYHGYTHGAETLADALEMPEVFAEVKAVLEETKALLVAKHDFTPEQQEAYLEKNLARFANPQLSDTVIRVGRAPLRKISRHERFVGPAAELSERGLPADALVRAIGSAVRFDVPDDPESVTLQELLRSDTETPELVRELTGLEPAHPLAPAVATVVAAARPHR</sequence>
<dbReference type="SUPFAM" id="SSF48179">
    <property type="entry name" value="6-phosphogluconate dehydrogenase C-terminal domain-like"/>
    <property type="match status" value="1"/>
</dbReference>
<evidence type="ECO:0000313" key="11">
    <source>
        <dbReference type="Proteomes" id="UP000244893"/>
    </source>
</evidence>
<protein>
    <recommendedName>
        <fullName evidence="3 7">Mannitol-1-phosphate 5-dehydrogenase</fullName>
        <ecNumber evidence="2 7">1.1.1.17</ecNumber>
    </recommendedName>
</protein>
<dbReference type="InterPro" id="IPR000669">
    <property type="entry name" value="Mannitol_DH"/>
</dbReference>
<dbReference type="PANTHER" id="PTHR30524:SF0">
    <property type="entry name" value="ALTRONATE OXIDOREDUCTASE-RELATED"/>
    <property type="match status" value="1"/>
</dbReference>
<dbReference type="InterPro" id="IPR013328">
    <property type="entry name" value="6PGD_dom2"/>
</dbReference>
<name>A0A2V1HR34_9MICO</name>
<keyword evidence="11" id="KW-1185">Reference proteome</keyword>
<evidence type="ECO:0000259" key="9">
    <source>
        <dbReference type="Pfam" id="PF08125"/>
    </source>
</evidence>
<organism evidence="10 11">
    <name type="scientific">Amnibacterium flavum</name>
    <dbReference type="NCBI Taxonomy" id="2173173"/>
    <lineage>
        <taxon>Bacteria</taxon>
        <taxon>Bacillati</taxon>
        <taxon>Actinomycetota</taxon>
        <taxon>Actinomycetes</taxon>
        <taxon>Micrococcales</taxon>
        <taxon>Microbacteriaceae</taxon>
        <taxon>Amnibacterium</taxon>
    </lineage>
</organism>
<dbReference type="GO" id="GO:0008926">
    <property type="term" value="F:mannitol-1-phosphate 5-dehydrogenase activity"/>
    <property type="evidence" value="ECO:0007669"/>
    <property type="project" value="UniProtKB-UniRule"/>
</dbReference>
<gene>
    <name evidence="7" type="primary">mtlD</name>
    <name evidence="10" type="ORF">DDQ50_00660</name>
</gene>
<dbReference type="PANTHER" id="PTHR30524">
    <property type="entry name" value="MANNITOL-1-PHOSPHATE 5-DEHYDROGENASE"/>
    <property type="match status" value="1"/>
</dbReference>
<evidence type="ECO:0000256" key="3">
    <source>
        <dbReference type="ARBA" id="ARBA00016219"/>
    </source>
</evidence>
<dbReference type="PRINTS" id="PR00084">
    <property type="entry name" value="MTLDHDRGNASE"/>
</dbReference>
<evidence type="ECO:0000256" key="5">
    <source>
        <dbReference type="ARBA" id="ARBA00023027"/>
    </source>
</evidence>
<accession>A0A2V1HR34</accession>
<comment type="similarity">
    <text evidence="1 7">Belongs to the mannitol dehydrogenase family.</text>
</comment>
<dbReference type="HAMAP" id="MF_00196">
    <property type="entry name" value="Mannitol_dehydrog"/>
    <property type="match status" value="1"/>
</dbReference>
<feature type="domain" description="Mannitol dehydrogenase C-terminal" evidence="9">
    <location>
        <begin position="205"/>
        <end position="346"/>
    </location>
</feature>
<dbReference type="GO" id="GO:0019592">
    <property type="term" value="P:mannitol catabolic process"/>
    <property type="evidence" value="ECO:0007669"/>
    <property type="project" value="TreeGrafter"/>
</dbReference>
<dbReference type="OrthoDB" id="271711at2"/>
<reference evidence="10 11" key="1">
    <citation type="submission" date="2018-05" db="EMBL/GenBank/DDBJ databases">
        <title>Amnibacterium sp. M8JJ-5, whole genome shotgun sequence.</title>
        <authorList>
            <person name="Tuo L."/>
        </authorList>
    </citation>
    <scope>NUCLEOTIDE SEQUENCE [LARGE SCALE GENOMIC DNA]</scope>
    <source>
        <strain evidence="10 11">M8JJ-5</strain>
    </source>
</reference>
<comment type="caution">
    <text evidence="10">The sequence shown here is derived from an EMBL/GenBank/DDBJ whole genome shotgun (WGS) entry which is preliminary data.</text>
</comment>
<evidence type="ECO:0000259" key="8">
    <source>
        <dbReference type="Pfam" id="PF01232"/>
    </source>
</evidence>
<dbReference type="EMBL" id="QEOP01000001">
    <property type="protein sequence ID" value="PVZ95076.1"/>
    <property type="molecule type" value="Genomic_DNA"/>
</dbReference>
<dbReference type="InterPro" id="IPR023028">
    <property type="entry name" value="Mannitol_1_phos_5_DH"/>
</dbReference>
<feature type="binding site" evidence="7">
    <location>
        <begin position="6"/>
        <end position="17"/>
    </location>
    <ligand>
        <name>NAD(+)</name>
        <dbReference type="ChEBI" id="CHEBI:57540"/>
    </ligand>
</feature>
<evidence type="ECO:0000256" key="1">
    <source>
        <dbReference type="ARBA" id="ARBA00006541"/>
    </source>
</evidence>
<dbReference type="Gene3D" id="1.10.1040.10">
    <property type="entry name" value="N-(1-d-carboxylethyl)-l-norvaline Dehydrogenase, domain 2"/>
    <property type="match status" value="1"/>
</dbReference>
<feature type="domain" description="Mannitol dehydrogenase N-terminal" evidence="8">
    <location>
        <begin position="6"/>
        <end position="196"/>
    </location>
</feature>
<keyword evidence="4 7" id="KW-0560">Oxidoreductase</keyword>
<dbReference type="Proteomes" id="UP000244893">
    <property type="component" value="Unassembled WGS sequence"/>
</dbReference>
<dbReference type="InterPro" id="IPR008927">
    <property type="entry name" value="6-PGluconate_DH-like_C_sf"/>
</dbReference>